<dbReference type="InterPro" id="IPR003593">
    <property type="entry name" value="AAA+_ATPase"/>
</dbReference>
<feature type="domain" description="AAA+ ATPase" evidence="1">
    <location>
        <begin position="75"/>
        <end position="208"/>
    </location>
</feature>
<proteinExistence type="predicted"/>
<evidence type="ECO:0000313" key="3">
    <source>
        <dbReference type="Proteomes" id="UP000295210"/>
    </source>
</evidence>
<accession>A0A4R1LA33</accession>
<dbReference type="EMBL" id="SMGK01000001">
    <property type="protein sequence ID" value="TCK75034.1"/>
    <property type="molecule type" value="Genomic_DNA"/>
</dbReference>
<comment type="caution">
    <text evidence="2">The sequence shown here is derived from an EMBL/GenBank/DDBJ whole genome shotgun (WGS) entry which is preliminary data.</text>
</comment>
<gene>
    <name evidence="2" type="ORF">C7378_0013</name>
</gene>
<keyword evidence="3" id="KW-1185">Reference proteome</keyword>
<dbReference type="AlphaFoldDB" id="A0A4R1LA33"/>
<sequence>MGMQVLVLPDGTRKAEVCDCRHQLRVNRLIERARIPKRYEHCTLENYSYQGRDQSLFLAWKAADKFLDGYPALTKESGLLFTGSIGIGKTHLATGILKALIMEKGVHGLFCDYRELLKQVQNSYNPQVAATELEVLAPVFEAEVLVIDELGAAKPTDWVWDTVAHILNTRYNDKRTTIITTNYADERPGAGAAKREETLGDRIGERMRSRLAEMCVTVEMQGEDYRRTAGRARFA</sequence>
<dbReference type="GO" id="GO:0006260">
    <property type="term" value="P:DNA replication"/>
    <property type="evidence" value="ECO:0007669"/>
    <property type="project" value="TreeGrafter"/>
</dbReference>
<dbReference type="GO" id="GO:0005524">
    <property type="term" value="F:ATP binding"/>
    <property type="evidence" value="ECO:0007669"/>
    <property type="project" value="InterPro"/>
</dbReference>
<dbReference type="SUPFAM" id="SSF52540">
    <property type="entry name" value="P-loop containing nucleoside triphosphate hydrolases"/>
    <property type="match status" value="1"/>
</dbReference>
<dbReference type="InterPro" id="IPR002611">
    <property type="entry name" value="IstB_ATP-bd"/>
</dbReference>
<evidence type="ECO:0000259" key="1">
    <source>
        <dbReference type="SMART" id="SM00382"/>
    </source>
</evidence>
<reference evidence="2 3" key="1">
    <citation type="submission" date="2019-03" db="EMBL/GenBank/DDBJ databases">
        <title>Genomic Encyclopedia of Type Strains, Phase IV (KMG-IV): sequencing the most valuable type-strain genomes for metagenomic binning, comparative biology and taxonomic classification.</title>
        <authorList>
            <person name="Goeker M."/>
        </authorList>
    </citation>
    <scope>NUCLEOTIDE SEQUENCE [LARGE SCALE GENOMIC DNA]</scope>
    <source>
        <strain evidence="2 3">DSM 103428</strain>
    </source>
</reference>
<organism evidence="2 3">
    <name type="scientific">Acidipila rosea</name>
    <dbReference type="NCBI Taxonomy" id="768535"/>
    <lineage>
        <taxon>Bacteria</taxon>
        <taxon>Pseudomonadati</taxon>
        <taxon>Acidobacteriota</taxon>
        <taxon>Terriglobia</taxon>
        <taxon>Terriglobales</taxon>
        <taxon>Acidobacteriaceae</taxon>
        <taxon>Acidipila</taxon>
    </lineage>
</organism>
<protein>
    <submittedName>
        <fullName evidence="2">DNA replication protein DnaC</fullName>
    </submittedName>
</protein>
<dbReference type="Pfam" id="PF01695">
    <property type="entry name" value="IstB_IS21"/>
    <property type="match status" value="1"/>
</dbReference>
<evidence type="ECO:0000313" key="2">
    <source>
        <dbReference type="EMBL" id="TCK75034.1"/>
    </source>
</evidence>
<dbReference type="SMART" id="SM00382">
    <property type="entry name" value="AAA"/>
    <property type="match status" value="1"/>
</dbReference>
<dbReference type="PANTHER" id="PTHR30050">
    <property type="entry name" value="CHROMOSOMAL REPLICATION INITIATOR PROTEIN DNAA"/>
    <property type="match status" value="1"/>
</dbReference>
<dbReference type="InterPro" id="IPR027417">
    <property type="entry name" value="P-loop_NTPase"/>
</dbReference>
<dbReference type="Gene3D" id="3.40.50.300">
    <property type="entry name" value="P-loop containing nucleotide triphosphate hydrolases"/>
    <property type="match status" value="1"/>
</dbReference>
<name>A0A4R1LA33_9BACT</name>
<dbReference type="PANTHER" id="PTHR30050:SF4">
    <property type="entry name" value="ATP-BINDING PROTEIN RV3427C IN INSERTION SEQUENCE-RELATED"/>
    <property type="match status" value="1"/>
</dbReference>
<dbReference type="Proteomes" id="UP000295210">
    <property type="component" value="Unassembled WGS sequence"/>
</dbReference>